<protein>
    <submittedName>
        <fullName evidence="2">UDP-2-acetamido-3-amino-2, 3-dideoxy-D-glucuronate N-acetyltransferase</fullName>
    </submittedName>
</protein>
<accession>A0ABP8IHQ0</accession>
<sequence>MSYTVHSSAIIDEGAQIGEGSRVWHFVHVCGGARIGREVSLGQNVFVGNTVVIGDRCKIQNNVSLYDNVTLEEGVFCGPSMVFTNVYNPRALIERKSEYRDTLVKRGASLGANCTIVCGVTVGEFAFVGAGAVVTRDVPDFALVVGVPGRQVGWMSEFGEQLDLPLEGEAEALCPHSGVRYALCGDRLRREEAGAPESSANA</sequence>
<dbReference type="Proteomes" id="UP001500975">
    <property type="component" value="Unassembled WGS sequence"/>
</dbReference>
<dbReference type="RefSeq" id="WP_345541879.1">
    <property type="nucleotide sequence ID" value="NZ_BAABGJ010000081.1"/>
</dbReference>
<dbReference type="Gene3D" id="2.160.10.10">
    <property type="entry name" value="Hexapeptide repeat proteins"/>
    <property type="match status" value="1"/>
</dbReference>
<dbReference type="SUPFAM" id="SSF51161">
    <property type="entry name" value="Trimeric LpxA-like enzymes"/>
    <property type="match status" value="1"/>
</dbReference>
<comment type="caution">
    <text evidence="2">The sequence shown here is derived from an EMBL/GenBank/DDBJ whole genome shotgun (WGS) entry which is preliminary data.</text>
</comment>
<reference evidence="3" key="1">
    <citation type="journal article" date="2019" name="Int. J. Syst. Evol. Microbiol.">
        <title>The Global Catalogue of Microorganisms (GCM) 10K type strain sequencing project: providing services to taxonomists for standard genome sequencing and annotation.</title>
        <authorList>
            <consortium name="The Broad Institute Genomics Platform"/>
            <consortium name="The Broad Institute Genome Sequencing Center for Infectious Disease"/>
            <person name="Wu L."/>
            <person name="Ma J."/>
        </authorList>
    </citation>
    <scope>NUCLEOTIDE SEQUENCE [LARGE SCALE GENOMIC DNA]</scope>
    <source>
        <strain evidence="3">JCM 17804</strain>
    </source>
</reference>
<dbReference type="InterPro" id="IPR001451">
    <property type="entry name" value="Hexapep"/>
</dbReference>
<evidence type="ECO:0000313" key="3">
    <source>
        <dbReference type="Proteomes" id="UP001500975"/>
    </source>
</evidence>
<dbReference type="Pfam" id="PF00132">
    <property type="entry name" value="Hexapep"/>
    <property type="match status" value="1"/>
</dbReference>
<dbReference type="InterPro" id="IPR050179">
    <property type="entry name" value="Trans_hexapeptide_repeat"/>
</dbReference>
<proteinExistence type="inferred from homology"/>
<organism evidence="2 3">
    <name type="scientific">Variovorax defluvii</name>
    <dbReference type="NCBI Taxonomy" id="913761"/>
    <lineage>
        <taxon>Bacteria</taxon>
        <taxon>Pseudomonadati</taxon>
        <taxon>Pseudomonadota</taxon>
        <taxon>Betaproteobacteria</taxon>
        <taxon>Burkholderiales</taxon>
        <taxon>Comamonadaceae</taxon>
        <taxon>Variovorax</taxon>
    </lineage>
</organism>
<evidence type="ECO:0000256" key="1">
    <source>
        <dbReference type="ARBA" id="ARBA00007274"/>
    </source>
</evidence>
<dbReference type="Gene3D" id="2.20.70.110">
    <property type="match status" value="1"/>
</dbReference>
<keyword evidence="3" id="KW-1185">Reference proteome</keyword>
<dbReference type="Pfam" id="PF14602">
    <property type="entry name" value="Hexapep_2"/>
    <property type="match status" value="1"/>
</dbReference>
<dbReference type="PANTHER" id="PTHR43300:SF4">
    <property type="entry name" value="ACYL-[ACYL-CARRIER-PROTEIN]--UDP-N-ACETYLGLUCOSAMINE O-ACYLTRANSFERASE"/>
    <property type="match status" value="1"/>
</dbReference>
<gene>
    <name evidence="2" type="primary">wbpD</name>
    <name evidence="2" type="ORF">GCM10023165_53890</name>
</gene>
<dbReference type="PANTHER" id="PTHR43300">
    <property type="entry name" value="ACETYLTRANSFERASE"/>
    <property type="match status" value="1"/>
</dbReference>
<dbReference type="EMBL" id="BAABGJ010000081">
    <property type="protein sequence ID" value="GAA4358690.1"/>
    <property type="molecule type" value="Genomic_DNA"/>
</dbReference>
<dbReference type="InterPro" id="IPR011004">
    <property type="entry name" value="Trimer_LpxA-like_sf"/>
</dbReference>
<evidence type="ECO:0000313" key="2">
    <source>
        <dbReference type="EMBL" id="GAA4358690.1"/>
    </source>
</evidence>
<name>A0ABP8IHQ0_9BURK</name>
<dbReference type="CDD" id="cd03358">
    <property type="entry name" value="LbH_WxcM_N_like"/>
    <property type="match status" value="1"/>
</dbReference>
<comment type="similarity">
    <text evidence="1">Belongs to the transferase hexapeptide repeat family.</text>
</comment>